<evidence type="ECO:0000256" key="10">
    <source>
        <dbReference type="ARBA" id="ARBA00023316"/>
    </source>
</evidence>
<dbReference type="Proteomes" id="UP001470288">
    <property type="component" value="Unassembled WGS sequence"/>
</dbReference>
<feature type="domain" description="Penicillin-binding protein transpeptidase" evidence="12">
    <location>
        <begin position="618"/>
        <end position="934"/>
    </location>
</feature>
<dbReference type="InterPro" id="IPR012338">
    <property type="entry name" value="Beta-lactam/transpept-like"/>
</dbReference>
<keyword evidence="10" id="KW-0961">Cell wall biogenesis/degradation</keyword>
<evidence type="ECO:0000256" key="11">
    <source>
        <dbReference type="SAM" id="Phobius"/>
    </source>
</evidence>
<dbReference type="InterPro" id="IPR005311">
    <property type="entry name" value="PBP_dimer"/>
</dbReference>
<dbReference type="SUPFAM" id="SSF56601">
    <property type="entry name" value="beta-lactamase/transpeptidase-like"/>
    <property type="match status" value="1"/>
</dbReference>
<feature type="domain" description="Penicillin-binding protein dimerisation" evidence="13">
    <location>
        <begin position="61"/>
        <end position="331"/>
    </location>
</feature>
<dbReference type="Gene3D" id="3.30.70.2110">
    <property type="match status" value="1"/>
</dbReference>
<keyword evidence="8 11" id="KW-1133">Transmembrane helix</keyword>
<keyword evidence="9 11" id="KW-0472">Membrane</keyword>
<evidence type="ECO:0000256" key="9">
    <source>
        <dbReference type="ARBA" id="ARBA00023136"/>
    </source>
</evidence>
<comment type="caution">
    <text evidence="14">The sequence shown here is derived from an EMBL/GenBank/DDBJ whole genome shotgun (WGS) entry which is preliminary data.</text>
</comment>
<evidence type="ECO:0000313" key="15">
    <source>
        <dbReference type="Proteomes" id="UP001470288"/>
    </source>
</evidence>
<dbReference type="InterPro" id="IPR001460">
    <property type="entry name" value="PCN-bd_Tpept"/>
</dbReference>
<dbReference type="EMBL" id="JBBMFC010000004">
    <property type="protein sequence ID" value="MEQ2577903.1"/>
    <property type="molecule type" value="Genomic_DNA"/>
</dbReference>
<dbReference type="InterPro" id="IPR050515">
    <property type="entry name" value="Beta-lactam/transpept"/>
</dbReference>
<evidence type="ECO:0000313" key="14">
    <source>
        <dbReference type="EMBL" id="MEQ2577903.1"/>
    </source>
</evidence>
<dbReference type="PANTHER" id="PTHR30627:SF2">
    <property type="entry name" value="PEPTIDOGLYCAN D,D-TRANSPEPTIDASE MRDA"/>
    <property type="match status" value="1"/>
</dbReference>
<dbReference type="Gene3D" id="3.90.1310.10">
    <property type="entry name" value="Penicillin-binding protein 2a (Domain 2)"/>
    <property type="match status" value="2"/>
</dbReference>
<keyword evidence="7" id="KW-0573">Peptidoglycan synthesis</keyword>
<keyword evidence="6" id="KW-0133">Cell shape</keyword>
<feature type="transmembrane region" description="Helical" evidence="11">
    <location>
        <begin position="12"/>
        <end position="37"/>
    </location>
</feature>
<dbReference type="InterPro" id="IPR036138">
    <property type="entry name" value="PBP_dimer_sf"/>
</dbReference>
<evidence type="ECO:0000256" key="4">
    <source>
        <dbReference type="ARBA" id="ARBA00022475"/>
    </source>
</evidence>
<protein>
    <submittedName>
        <fullName evidence="14">Penicillin-binding transpeptidase domain-containing protein</fullName>
    </submittedName>
</protein>
<dbReference type="Gene3D" id="3.40.710.10">
    <property type="entry name" value="DD-peptidase/beta-lactamase superfamily"/>
    <property type="match status" value="1"/>
</dbReference>
<dbReference type="SUPFAM" id="SSF56519">
    <property type="entry name" value="Penicillin binding protein dimerisation domain"/>
    <property type="match status" value="1"/>
</dbReference>
<dbReference type="Pfam" id="PF00905">
    <property type="entry name" value="Transpeptidase"/>
    <property type="match status" value="1"/>
</dbReference>
<organism evidence="14 15">
    <name type="scientific">Hominiventricola aquisgranensis</name>
    <dbReference type="NCBI Taxonomy" id="3133164"/>
    <lineage>
        <taxon>Bacteria</taxon>
        <taxon>Bacillati</taxon>
        <taxon>Bacillota</taxon>
        <taxon>Clostridia</taxon>
        <taxon>Lachnospirales</taxon>
        <taxon>Lachnospiraceae</taxon>
        <taxon>Hominiventricola</taxon>
    </lineage>
</organism>
<keyword evidence="5 11" id="KW-0812">Transmembrane</keyword>
<name>A0ABV1HZ08_9FIRM</name>
<dbReference type="PANTHER" id="PTHR30627">
    <property type="entry name" value="PEPTIDOGLYCAN D,D-TRANSPEPTIDASE"/>
    <property type="match status" value="1"/>
</dbReference>
<sequence length="962" mass="107214">MLEDIKESILNFITSRIFVLVVIFLAFFGIMMSRIFYLQIINGQNYADSFTMRIKREVSLPGTRGRIYDRNGQVLADNVLSYSVTMEDNGTYKSAREKQSTLNRTVLKVIDIVESHGDNVIGDFGIVYQNGSYTYTQEGRALLRFKADIYGYSSIDDLKPEEYVATADEMIEYLCGKKKFWISPDLYTEEQIKEYKVPTDLTPEQILKLVTIRYAISSNSFKRYVTTTVASDVSDATVAEILENQSNLQGVDIEQSSLRTYADSKYFANIIGYIGKPDQDELDTLKEQNEDYDANDLVGKAGLEQYMETDLQGKKGQRTIYVDSVGNVLEVESETQPESGHDLYLTIDKDLQIAVYNILEQRLAGILVSKIQNIKQYVPGAHSSATSIVIPIYDVYYALIQNHIIDTSHFTADDATDLEKSVQQRFDTQLEDAISRIMAQLQSDSPTAYCDLPSDMKNYMSYIVSDILMGEDQVLMKSAVNTEDATYIAWAKDETISLKEYLEYAISMNWVDVSGLDVKNSYMNSEEIYQVVVDYISSKLTTDSKFHTMLYKYVILNDVVTGREVCLLLYDQGILEYDEETVGKLRSGAYSAYSFMLDRIKNLEITPGQLALEPCSAGCVITDPNTGDVLANVSYPGYDNNRLTNTMDSAYYAELNRDLAGPLYSRSTQERTAPGSTFKPISAVAGLEEGVIRSTDIIHATGVFTEAYGSPTCWIYNQYHGSHGNINMVDAIRVSCNYYFYEVGFRLGGGRSTGYSSDRALAALSKYAAMFGFDHTSGMELPESDPKISDSDGIRSAIGQGTHLYTVSQIARYVSTIANRGTVYDLTLLDKLTDSEGKTIDDYSASVYNNIDIADNSWNTIQEGMHQVAENTAAFKDLNLTIAGKTGTAQQSKSHPNHALFMGYAPYESPQIAIAIRIANGYTSANAASMAADIFSYYFDLTDKDELLNGSATTATSAVIND</sequence>
<keyword evidence="15" id="KW-1185">Reference proteome</keyword>
<evidence type="ECO:0000256" key="6">
    <source>
        <dbReference type="ARBA" id="ARBA00022960"/>
    </source>
</evidence>
<reference evidence="14 15" key="1">
    <citation type="submission" date="2024-03" db="EMBL/GenBank/DDBJ databases">
        <title>Human intestinal bacterial collection.</title>
        <authorList>
            <person name="Pauvert C."/>
            <person name="Hitch T.C.A."/>
            <person name="Clavel T."/>
        </authorList>
    </citation>
    <scope>NUCLEOTIDE SEQUENCE [LARGE SCALE GENOMIC DNA]</scope>
    <source>
        <strain evidence="14 15">CLA-AA-H78B</strain>
    </source>
</reference>
<dbReference type="Pfam" id="PF03717">
    <property type="entry name" value="PBP_dimer"/>
    <property type="match status" value="1"/>
</dbReference>
<accession>A0ABV1HZ08</accession>
<evidence type="ECO:0000256" key="1">
    <source>
        <dbReference type="ARBA" id="ARBA00004167"/>
    </source>
</evidence>
<evidence type="ECO:0000256" key="5">
    <source>
        <dbReference type="ARBA" id="ARBA00022692"/>
    </source>
</evidence>
<evidence type="ECO:0000256" key="8">
    <source>
        <dbReference type="ARBA" id="ARBA00022989"/>
    </source>
</evidence>
<comment type="subcellular location">
    <subcellularLocation>
        <location evidence="2">Cell membrane</location>
    </subcellularLocation>
    <subcellularLocation>
        <location evidence="1">Membrane</location>
        <topology evidence="1">Single-pass membrane protein</topology>
    </subcellularLocation>
</comment>
<comment type="similarity">
    <text evidence="3">Belongs to the transpeptidase family.</text>
</comment>
<gene>
    <name evidence="14" type="ORF">WMO62_03475</name>
</gene>
<evidence type="ECO:0000259" key="12">
    <source>
        <dbReference type="Pfam" id="PF00905"/>
    </source>
</evidence>
<evidence type="ECO:0000256" key="7">
    <source>
        <dbReference type="ARBA" id="ARBA00022984"/>
    </source>
</evidence>
<proteinExistence type="inferred from homology"/>
<dbReference type="RefSeq" id="WP_349143814.1">
    <property type="nucleotide sequence ID" value="NZ_JBBMFC010000004.1"/>
</dbReference>
<evidence type="ECO:0000256" key="2">
    <source>
        <dbReference type="ARBA" id="ARBA00004236"/>
    </source>
</evidence>
<evidence type="ECO:0000259" key="13">
    <source>
        <dbReference type="Pfam" id="PF03717"/>
    </source>
</evidence>
<keyword evidence="4" id="KW-1003">Cell membrane</keyword>
<evidence type="ECO:0000256" key="3">
    <source>
        <dbReference type="ARBA" id="ARBA00007171"/>
    </source>
</evidence>